<dbReference type="RefSeq" id="WP_156157293.1">
    <property type="nucleotide sequence ID" value="NZ_CP009508.1"/>
</dbReference>
<evidence type="ECO:0000313" key="2">
    <source>
        <dbReference type="Proteomes" id="UP000033123"/>
    </source>
</evidence>
<sequence length="171" mass="19423">MRLNNIIKFNLETRTKELRDQGKTLDEISEILSVESKLKITKSTVFRYFEAKDREAVQVIEKQDKLKARVVEAEISTIEKRIDIIDKFLDIAKDAKDHKDYRSAVQALKGATEAQDSLDARIGKLKGKESGTNVNIFNIQEAMNGAREQLSSRISGIAAKFEEVRDPEQPN</sequence>
<gene>
    <name evidence="1" type="ORF">MSSAC_1012</name>
</gene>
<dbReference type="PATRIC" id="fig|1434118.4.peg.1304"/>
<dbReference type="STRING" id="1434118.MSSAC_1012"/>
<evidence type="ECO:0000313" key="1">
    <source>
        <dbReference type="EMBL" id="AKB35602.1"/>
    </source>
</evidence>
<proteinExistence type="predicted"/>
<accession>A0A0E3PKC8</accession>
<protein>
    <submittedName>
        <fullName evidence="1">Uncharacterized protein</fullName>
    </submittedName>
</protein>
<reference evidence="1 2" key="1">
    <citation type="submission" date="2014-07" db="EMBL/GenBank/DDBJ databases">
        <title>Methanogenic archaea and the global carbon cycle.</title>
        <authorList>
            <person name="Henriksen J.R."/>
            <person name="Luke J."/>
            <person name="Reinhart S."/>
            <person name="Benedict M.N."/>
            <person name="Youngblut N.D."/>
            <person name="Metcalf M.E."/>
            <person name="Whitaker R.J."/>
            <person name="Metcalf W.W."/>
        </authorList>
    </citation>
    <scope>NUCLEOTIDE SEQUENCE [LARGE SCALE GENOMIC DNA]</scope>
    <source>
        <strain evidence="1 2">C2J</strain>
    </source>
</reference>
<dbReference type="GeneID" id="24870591"/>
<dbReference type="KEGG" id="msj:MSSAC_1012"/>
<dbReference type="AlphaFoldDB" id="A0A0E3PKC8"/>
<dbReference type="EMBL" id="CP009508">
    <property type="protein sequence ID" value="AKB35602.1"/>
    <property type="molecule type" value="Genomic_DNA"/>
</dbReference>
<name>A0A0E3PKC8_9EURY</name>
<organism evidence="1 2">
    <name type="scientific">Methanosarcina siciliae C2J</name>
    <dbReference type="NCBI Taxonomy" id="1434118"/>
    <lineage>
        <taxon>Archaea</taxon>
        <taxon>Methanobacteriati</taxon>
        <taxon>Methanobacteriota</taxon>
        <taxon>Stenosarchaea group</taxon>
        <taxon>Methanomicrobia</taxon>
        <taxon>Methanosarcinales</taxon>
        <taxon>Methanosarcinaceae</taxon>
        <taxon>Methanosarcina</taxon>
    </lineage>
</organism>
<dbReference type="Proteomes" id="UP000033123">
    <property type="component" value="Chromosome"/>
</dbReference>
<dbReference type="HOGENOM" id="CLU_1639970_0_0_2"/>